<dbReference type="Proteomes" id="UP000198979">
    <property type="component" value="Unassembled WGS sequence"/>
</dbReference>
<evidence type="ECO:0000313" key="2">
    <source>
        <dbReference type="EMBL" id="SFA60189.1"/>
    </source>
</evidence>
<accession>A0A1I0U7X6</accession>
<evidence type="ECO:0000256" key="1">
    <source>
        <dbReference type="SAM" id="Phobius"/>
    </source>
</evidence>
<name>A0A1I0U7X6_9BACL</name>
<evidence type="ECO:0000313" key="3">
    <source>
        <dbReference type="Proteomes" id="UP000198979"/>
    </source>
</evidence>
<keyword evidence="1" id="KW-0812">Transmembrane</keyword>
<sequence>MLVITNMKKNKIIIISIALLGFISLGSSLWYMSADKKVSLSTIDAKQVSFNTVDEMVTFSQLVVTGKPIESENFVTFDERGFTVDAYTITQFKINKVLENRNTHDYKAGDIIKVAEPSYVYDNGIMPGKTKFSINNYRNMDKNHNYMLLLVPDFKYDDLYVISGVNEGKHNIDIPGNDGEKVGVPHGEKNYKFKEELMKKFNIY</sequence>
<proteinExistence type="predicted"/>
<organism evidence="2 3">
    <name type="scientific">Anoxybacillus pushchinoensis</name>
    <dbReference type="NCBI Taxonomy" id="150248"/>
    <lineage>
        <taxon>Bacteria</taxon>
        <taxon>Bacillati</taxon>
        <taxon>Bacillota</taxon>
        <taxon>Bacilli</taxon>
        <taxon>Bacillales</taxon>
        <taxon>Anoxybacillaceae</taxon>
        <taxon>Anoxybacillus</taxon>
    </lineage>
</organism>
<protein>
    <submittedName>
        <fullName evidence="2">Uncharacterized protein</fullName>
    </submittedName>
</protein>
<keyword evidence="1" id="KW-1133">Transmembrane helix</keyword>
<dbReference type="AlphaFoldDB" id="A0A1I0U7X6"/>
<gene>
    <name evidence="2" type="ORF">SAMN05216169_11055</name>
</gene>
<keyword evidence="1" id="KW-0472">Membrane</keyword>
<reference evidence="3" key="1">
    <citation type="submission" date="2016-10" db="EMBL/GenBank/DDBJ databases">
        <authorList>
            <person name="Varghese N."/>
            <person name="Submissions S."/>
        </authorList>
    </citation>
    <scope>NUCLEOTIDE SEQUENCE [LARGE SCALE GENOMIC DNA]</scope>
    <source>
        <strain evidence="3">K1</strain>
    </source>
</reference>
<keyword evidence="3" id="KW-1185">Reference proteome</keyword>
<dbReference type="EMBL" id="FOJQ01000105">
    <property type="protein sequence ID" value="SFA60189.1"/>
    <property type="molecule type" value="Genomic_DNA"/>
</dbReference>
<feature type="transmembrane region" description="Helical" evidence="1">
    <location>
        <begin position="12"/>
        <end position="32"/>
    </location>
</feature>